<accession>A0A1Q3ADH3</accession>
<organism evidence="1 2">
    <name type="scientific">Zygosaccharomyces rouxii</name>
    <dbReference type="NCBI Taxonomy" id="4956"/>
    <lineage>
        <taxon>Eukaryota</taxon>
        <taxon>Fungi</taxon>
        <taxon>Dikarya</taxon>
        <taxon>Ascomycota</taxon>
        <taxon>Saccharomycotina</taxon>
        <taxon>Saccharomycetes</taxon>
        <taxon>Saccharomycetales</taxon>
        <taxon>Saccharomycetaceae</taxon>
        <taxon>Zygosaccharomyces</taxon>
    </lineage>
</organism>
<gene>
    <name evidence="1" type="ORF">ZYGR_0AK02960</name>
</gene>
<name>A0A1Q3ADH3_ZYGRO</name>
<dbReference type="EMBL" id="BDGX01000037">
    <property type="protein sequence ID" value="GAV53794.1"/>
    <property type="molecule type" value="Genomic_DNA"/>
</dbReference>
<evidence type="ECO:0000313" key="1">
    <source>
        <dbReference type="EMBL" id="GAV53794.1"/>
    </source>
</evidence>
<evidence type="ECO:0000313" key="2">
    <source>
        <dbReference type="Proteomes" id="UP000187013"/>
    </source>
</evidence>
<dbReference type="Proteomes" id="UP000187013">
    <property type="component" value="Unassembled WGS sequence"/>
</dbReference>
<proteinExistence type="predicted"/>
<dbReference type="AlphaFoldDB" id="A0A1Q3ADH3"/>
<comment type="caution">
    <text evidence="1">The sequence shown here is derived from an EMBL/GenBank/DDBJ whole genome shotgun (WGS) entry which is preliminary data.</text>
</comment>
<protein>
    <submittedName>
        <fullName evidence="1">Uncharacterized protein</fullName>
    </submittedName>
</protein>
<reference evidence="1 2" key="1">
    <citation type="submission" date="2016-08" db="EMBL/GenBank/DDBJ databases">
        <title>Draft genome sequence of allopolyploid Zygosaccharomyces rouxii.</title>
        <authorList>
            <person name="Watanabe J."/>
            <person name="Uehara K."/>
            <person name="Mogi Y."/>
            <person name="Tsukioka Y."/>
        </authorList>
    </citation>
    <scope>NUCLEOTIDE SEQUENCE [LARGE SCALE GENOMIC DNA]</scope>
    <source>
        <strain evidence="1 2">NBRC 110957</strain>
    </source>
</reference>
<sequence length="77" mass="8562">MFFTQVLRNSSVSATKQAARQISKSSAGVPWGLLEAKRVGRGVVEWAVSLSLILAWPIAISRYSQHGRWVKASEEYI</sequence>